<accession>A0A1H8TIM5</accession>
<gene>
    <name evidence="3" type="ORF">SAMN04488052_104217</name>
</gene>
<dbReference type="Pfam" id="PF12727">
    <property type="entry name" value="PBP_like"/>
    <property type="match status" value="1"/>
</dbReference>
<dbReference type="SUPFAM" id="SSF53850">
    <property type="entry name" value="Periplasmic binding protein-like II"/>
    <property type="match status" value="1"/>
</dbReference>
<dbReference type="Gene3D" id="3.40.190.10">
    <property type="entry name" value="Periplasmic binding protein-like II"/>
    <property type="match status" value="1"/>
</dbReference>
<dbReference type="AlphaFoldDB" id="A0A1H8TIM5"/>
<dbReference type="GO" id="GO:0003677">
    <property type="term" value="F:DNA binding"/>
    <property type="evidence" value="ECO:0007669"/>
    <property type="project" value="InterPro"/>
</dbReference>
<dbReference type="InterPro" id="IPR041657">
    <property type="entry name" value="HTH_17"/>
</dbReference>
<dbReference type="PANTHER" id="PTHR38431">
    <property type="entry name" value="BLL2305 PROTEIN"/>
    <property type="match status" value="1"/>
</dbReference>
<dbReference type="SUPFAM" id="SSF46955">
    <property type="entry name" value="Putative DNA-binding domain"/>
    <property type="match status" value="1"/>
</dbReference>
<dbReference type="InterPro" id="IPR024370">
    <property type="entry name" value="PBP_domain"/>
</dbReference>
<organism evidence="3 4">
    <name type="scientific">Aquisalimonas asiatica</name>
    <dbReference type="NCBI Taxonomy" id="406100"/>
    <lineage>
        <taxon>Bacteria</taxon>
        <taxon>Pseudomonadati</taxon>
        <taxon>Pseudomonadota</taxon>
        <taxon>Gammaproteobacteria</taxon>
        <taxon>Chromatiales</taxon>
        <taxon>Ectothiorhodospiraceae</taxon>
        <taxon>Aquisalimonas</taxon>
    </lineage>
</organism>
<feature type="domain" description="PBP" evidence="1">
    <location>
        <begin position="91"/>
        <end position="273"/>
    </location>
</feature>
<evidence type="ECO:0000259" key="2">
    <source>
        <dbReference type="Pfam" id="PF12728"/>
    </source>
</evidence>
<dbReference type="EMBL" id="FOEG01000004">
    <property type="protein sequence ID" value="SEO90675.1"/>
    <property type="molecule type" value="Genomic_DNA"/>
</dbReference>
<reference evidence="3 4" key="1">
    <citation type="submission" date="2016-10" db="EMBL/GenBank/DDBJ databases">
        <authorList>
            <person name="de Groot N.N."/>
        </authorList>
    </citation>
    <scope>NUCLEOTIDE SEQUENCE [LARGE SCALE GENOMIC DNA]</scope>
    <source>
        <strain evidence="3 4">CGMCC 1.6291</strain>
    </source>
</reference>
<evidence type="ECO:0000313" key="4">
    <source>
        <dbReference type="Proteomes" id="UP000199657"/>
    </source>
</evidence>
<proteinExistence type="predicted"/>
<dbReference type="InterPro" id="IPR009061">
    <property type="entry name" value="DNA-bd_dom_put_sf"/>
</dbReference>
<keyword evidence="4" id="KW-1185">Reference proteome</keyword>
<dbReference type="STRING" id="406100.SAMN04488052_104217"/>
<evidence type="ECO:0000259" key="1">
    <source>
        <dbReference type="Pfam" id="PF12727"/>
    </source>
</evidence>
<feature type="domain" description="Helix-turn-helix" evidence="2">
    <location>
        <begin position="12"/>
        <end position="59"/>
    </location>
</feature>
<name>A0A1H8TIM5_9GAMM</name>
<dbReference type="OrthoDB" id="9805928at2"/>
<protein>
    <submittedName>
        <fullName evidence="3">DNA binding domain-containing protein, excisionase family</fullName>
    </submittedName>
</protein>
<dbReference type="PANTHER" id="PTHR38431:SF1">
    <property type="entry name" value="BLL2305 PROTEIN"/>
    <property type="match status" value="1"/>
</dbReference>
<dbReference type="Proteomes" id="UP000199657">
    <property type="component" value="Unassembled WGS sequence"/>
</dbReference>
<dbReference type="NCBIfam" id="TIGR01764">
    <property type="entry name" value="excise"/>
    <property type="match status" value="1"/>
</dbReference>
<dbReference type="Pfam" id="PF12728">
    <property type="entry name" value="HTH_17"/>
    <property type="match status" value="1"/>
</dbReference>
<evidence type="ECO:0000313" key="3">
    <source>
        <dbReference type="EMBL" id="SEO90675.1"/>
    </source>
</evidence>
<dbReference type="RefSeq" id="WP_091643545.1">
    <property type="nucleotide sequence ID" value="NZ_FOEG01000004.1"/>
</dbReference>
<dbReference type="InterPro" id="IPR010093">
    <property type="entry name" value="SinI_DNA-bd"/>
</dbReference>
<sequence length="300" mass="32993">MTRNGEHAPERYLTTAEVAAYLRLKERKVYDLVKQGVIPCSRATGKLLFPRESVDLWVMSHLEGDQAPSRDIPAVLAGSQDPLLEWAVREAGSDLALLCHGSGDGARRLLRDEALVAGLHVIDHGTGRYNDPVTLGLGGMRDLVIIHWGRRRQGLLVQPGNPRGIRTLADLAEQSVRVAHRQREAGADALFRSLLERSAIDASQLDFTPHASLSEDDLALAVREGEAETGLAVEAAARRHGLDFIPLHEEAFDLAMRRRSYFQPPIQRLMAFARSERLGRRAAAMGGYDITGLGAVRYNA</sequence>